<dbReference type="InParanoid" id="G5AF81"/>
<name>G5AF81_PHYSP</name>
<evidence type="ECO:0000256" key="1">
    <source>
        <dbReference type="SAM" id="Coils"/>
    </source>
</evidence>
<keyword evidence="4" id="KW-1185">Reference proteome</keyword>
<evidence type="ECO:0000256" key="2">
    <source>
        <dbReference type="SAM" id="MobiDB-lite"/>
    </source>
</evidence>
<keyword evidence="1" id="KW-0175">Coiled coil</keyword>
<gene>
    <name evidence="3" type="ORF">PHYSODRAFT_426841</name>
</gene>
<dbReference type="Proteomes" id="UP000002640">
    <property type="component" value="Unassembled WGS sequence"/>
</dbReference>
<dbReference type="KEGG" id="psoj:PHYSODRAFT_426841"/>
<feature type="non-terminal residue" evidence="3">
    <location>
        <position position="430"/>
    </location>
</feature>
<reference evidence="3 4" key="1">
    <citation type="journal article" date="2006" name="Science">
        <title>Phytophthora genome sequences uncover evolutionary origins and mechanisms of pathogenesis.</title>
        <authorList>
            <person name="Tyler B.M."/>
            <person name="Tripathy S."/>
            <person name="Zhang X."/>
            <person name="Dehal P."/>
            <person name="Jiang R.H."/>
            <person name="Aerts A."/>
            <person name="Arredondo F.D."/>
            <person name="Baxter L."/>
            <person name="Bensasson D."/>
            <person name="Beynon J.L."/>
            <person name="Chapman J."/>
            <person name="Damasceno C.M."/>
            <person name="Dorrance A.E."/>
            <person name="Dou D."/>
            <person name="Dickerman A.W."/>
            <person name="Dubchak I.L."/>
            <person name="Garbelotto M."/>
            <person name="Gijzen M."/>
            <person name="Gordon S.G."/>
            <person name="Govers F."/>
            <person name="Grunwald N.J."/>
            <person name="Huang W."/>
            <person name="Ivors K.L."/>
            <person name="Jones R.W."/>
            <person name="Kamoun S."/>
            <person name="Krampis K."/>
            <person name="Lamour K.H."/>
            <person name="Lee M.K."/>
            <person name="McDonald W.H."/>
            <person name="Medina M."/>
            <person name="Meijer H.J."/>
            <person name="Nordberg E.K."/>
            <person name="Maclean D.J."/>
            <person name="Ospina-Giraldo M.D."/>
            <person name="Morris P.F."/>
            <person name="Phuntumart V."/>
            <person name="Putnam N.H."/>
            <person name="Rash S."/>
            <person name="Rose J.K."/>
            <person name="Sakihama Y."/>
            <person name="Salamov A.A."/>
            <person name="Savidor A."/>
            <person name="Scheuring C.F."/>
            <person name="Smith B.M."/>
            <person name="Sobral B.W."/>
            <person name="Terry A."/>
            <person name="Torto-Alalibo T.A."/>
            <person name="Win J."/>
            <person name="Xu Z."/>
            <person name="Zhang H."/>
            <person name="Grigoriev I.V."/>
            <person name="Rokhsar D.S."/>
            <person name="Boore J.L."/>
        </authorList>
    </citation>
    <scope>NUCLEOTIDE SEQUENCE [LARGE SCALE GENOMIC DNA]</scope>
    <source>
        <strain evidence="3 4">P6497</strain>
    </source>
</reference>
<organism evidence="3 4">
    <name type="scientific">Phytophthora sojae (strain P6497)</name>
    <name type="common">Soybean stem and root rot agent</name>
    <name type="synonym">Phytophthora megasperma f. sp. glycines</name>
    <dbReference type="NCBI Taxonomy" id="1094619"/>
    <lineage>
        <taxon>Eukaryota</taxon>
        <taxon>Sar</taxon>
        <taxon>Stramenopiles</taxon>
        <taxon>Oomycota</taxon>
        <taxon>Peronosporomycetes</taxon>
        <taxon>Peronosporales</taxon>
        <taxon>Peronosporaceae</taxon>
        <taxon>Phytophthora</taxon>
    </lineage>
</organism>
<feature type="non-terminal residue" evidence="3">
    <location>
        <position position="1"/>
    </location>
</feature>
<feature type="region of interest" description="Disordered" evidence="2">
    <location>
        <begin position="183"/>
        <end position="211"/>
    </location>
</feature>
<feature type="coiled-coil region" evidence="1">
    <location>
        <begin position="101"/>
        <end position="170"/>
    </location>
</feature>
<dbReference type="GeneID" id="20652261"/>
<evidence type="ECO:0000313" key="3">
    <source>
        <dbReference type="EMBL" id="EGZ05871.1"/>
    </source>
</evidence>
<dbReference type="RefSeq" id="XP_009538732.1">
    <property type="nucleotide sequence ID" value="XM_009540437.1"/>
</dbReference>
<accession>G5AF81</accession>
<sequence length="430" mass="47404">LDTDDLEAAGCAVCALGAHRPRLPVAPQVQLPASGAPVHSVTALVADAHTLPRENQELRAQYELVSAHNAGLATHASVLHDRNLAILHRAREGYRAGMIRLEQALLSREHAERDYAVLEDRVTDFRARAERADAAEALLRAERGSSTEQYRDLQAQLRAARNQVTDLTTVSLARLSSASRLHGPETLLSPRGTGHVKPWPPLSSGETLPSPRDQARQALTALEQQRAPVDEELRAARASLSQSRMEIEAAQNLNVPLQDDLLRVNALLVAHAEELRRGATRIHELEESVATATTLRVAAESEMARAQAGELCATSRAAQYRAGWLSMRRSSQQRRGAVGAQTHRLSARVAKLEEEHDLAIRERDERAVAWRRMLRDARRGREMARRMRDELADRLAGIVTRVGGQIDTADLVRRFEATFTAEIDGATPLP</sequence>
<protein>
    <submittedName>
        <fullName evidence="3">Uncharacterized protein</fullName>
    </submittedName>
</protein>
<proteinExistence type="predicted"/>
<dbReference type="AlphaFoldDB" id="G5AF81"/>
<dbReference type="EMBL" id="JH159165">
    <property type="protein sequence ID" value="EGZ05871.1"/>
    <property type="molecule type" value="Genomic_DNA"/>
</dbReference>
<evidence type="ECO:0000313" key="4">
    <source>
        <dbReference type="Proteomes" id="UP000002640"/>
    </source>
</evidence>
<dbReference type="STRING" id="1094619.G5AF81"/>